<reference evidence="2 3" key="1">
    <citation type="submission" date="2014-04" db="EMBL/GenBank/DDBJ databases">
        <title>Genome assembly of Hyalangium minutum DSM 14724.</title>
        <authorList>
            <person name="Sharma G."/>
            <person name="Subramanian S."/>
        </authorList>
    </citation>
    <scope>NUCLEOTIDE SEQUENCE [LARGE SCALE GENOMIC DNA]</scope>
    <source>
        <strain evidence="2 3">DSM 14724</strain>
    </source>
</reference>
<feature type="compositionally biased region" description="Low complexity" evidence="1">
    <location>
        <begin position="141"/>
        <end position="152"/>
    </location>
</feature>
<name>A0A085WVR6_9BACT</name>
<sequence length="211" mass="22744">MSNAKNPNAPQFPPEPPELAAERERLIPEVEKQAKAATGTAQPLLRKFHELMLHTRPGSPFDMQIYQDVKDAFMRFMKDPVLPPPAIIMQCVEYMQKRLVAFGFTGQMQLPEGVKIPEKIMGPSLLEGVQVPNVAGGVAAPAAPAAPVAPGAKKAQDGFEGGGSKPSKMTLNPETAAPPKAPAAQEPKSEQQQLESFKTWMKNPSIGKLKG</sequence>
<comment type="caution">
    <text evidence="2">The sequence shown here is derived from an EMBL/GenBank/DDBJ whole genome shotgun (WGS) entry which is preliminary data.</text>
</comment>
<dbReference type="AlphaFoldDB" id="A0A085WVR6"/>
<dbReference type="OrthoDB" id="5526306at2"/>
<keyword evidence="3" id="KW-1185">Reference proteome</keyword>
<evidence type="ECO:0000313" key="2">
    <source>
        <dbReference type="EMBL" id="KFE71779.1"/>
    </source>
</evidence>
<feature type="region of interest" description="Disordered" evidence="1">
    <location>
        <begin position="1"/>
        <end position="23"/>
    </location>
</feature>
<feature type="region of interest" description="Disordered" evidence="1">
    <location>
        <begin position="141"/>
        <end position="211"/>
    </location>
</feature>
<protein>
    <submittedName>
        <fullName evidence="2">Uncharacterized protein</fullName>
    </submittedName>
</protein>
<dbReference type="Proteomes" id="UP000028725">
    <property type="component" value="Unassembled WGS sequence"/>
</dbReference>
<accession>A0A085WVR6</accession>
<proteinExistence type="predicted"/>
<feature type="compositionally biased region" description="Low complexity" evidence="1">
    <location>
        <begin position="173"/>
        <end position="186"/>
    </location>
</feature>
<dbReference type="STRING" id="394096.DB31_0040"/>
<gene>
    <name evidence="2" type="ORF">DB31_0040</name>
</gene>
<evidence type="ECO:0000256" key="1">
    <source>
        <dbReference type="SAM" id="MobiDB-lite"/>
    </source>
</evidence>
<evidence type="ECO:0000313" key="3">
    <source>
        <dbReference type="Proteomes" id="UP000028725"/>
    </source>
</evidence>
<organism evidence="2 3">
    <name type="scientific">Hyalangium minutum</name>
    <dbReference type="NCBI Taxonomy" id="394096"/>
    <lineage>
        <taxon>Bacteria</taxon>
        <taxon>Pseudomonadati</taxon>
        <taxon>Myxococcota</taxon>
        <taxon>Myxococcia</taxon>
        <taxon>Myxococcales</taxon>
        <taxon>Cystobacterineae</taxon>
        <taxon>Archangiaceae</taxon>
        <taxon>Hyalangium</taxon>
    </lineage>
</organism>
<dbReference type="RefSeq" id="WP_044180481.1">
    <property type="nucleotide sequence ID" value="NZ_JMCB01000001.1"/>
</dbReference>
<dbReference type="EMBL" id="JMCB01000001">
    <property type="protein sequence ID" value="KFE71779.1"/>
    <property type="molecule type" value="Genomic_DNA"/>
</dbReference>